<comment type="caution">
    <text evidence="4">The sequence shown here is derived from an EMBL/GenBank/DDBJ whole genome shotgun (WGS) entry which is preliminary data.</text>
</comment>
<dbReference type="CDD" id="cd04301">
    <property type="entry name" value="NAT_SF"/>
    <property type="match status" value="1"/>
</dbReference>
<name>A0ABT7K150_9HYPH</name>
<organism evidence="4 5">
    <name type="scientific">Rhizobium mayense</name>
    <dbReference type="NCBI Taxonomy" id="1312184"/>
    <lineage>
        <taxon>Bacteria</taxon>
        <taxon>Pseudomonadati</taxon>
        <taxon>Pseudomonadota</taxon>
        <taxon>Alphaproteobacteria</taxon>
        <taxon>Hyphomicrobiales</taxon>
        <taxon>Rhizobiaceae</taxon>
        <taxon>Rhizobium/Agrobacterium group</taxon>
        <taxon>Rhizobium</taxon>
    </lineage>
</organism>
<dbReference type="EMBL" id="JARFYM010000028">
    <property type="protein sequence ID" value="MDL2402331.1"/>
    <property type="molecule type" value="Genomic_DNA"/>
</dbReference>
<dbReference type="PROSITE" id="PS51186">
    <property type="entry name" value="GNAT"/>
    <property type="match status" value="1"/>
</dbReference>
<evidence type="ECO:0000313" key="5">
    <source>
        <dbReference type="Proteomes" id="UP001172645"/>
    </source>
</evidence>
<dbReference type="PANTHER" id="PTHR43800">
    <property type="entry name" value="PEPTIDYL-LYSINE N-ACETYLTRANSFERASE YJAB"/>
    <property type="match status" value="1"/>
</dbReference>
<evidence type="ECO:0000313" key="4">
    <source>
        <dbReference type="EMBL" id="MDL2402331.1"/>
    </source>
</evidence>
<protein>
    <submittedName>
        <fullName evidence="4">GNAT family N-acetyltransferase</fullName>
    </submittedName>
</protein>
<dbReference type="Proteomes" id="UP001172645">
    <property type="component" value="Unassembled WGS sequence"/>
</dbReference>
<evidence type="ECO:0000256" key="2">
    <source>
        <dbReference type="ARBA" id="ARBA00023315"/>
    </source>
</evidence>
<reference evidence="4" key="1">
    <citation type="submission" date="2023-06" db="EMBL/GenBank/DDBJ databases">
        <title>Phylogenetic Diversity of Rhizobium strains.</title>
        <authorList>
            <person name="Moura F.T."/>
            <person name="Helene L.C.F."/>
            <person name="Hungria M."/>
        </authorList>
    </citation>
    <scope>NUCLEOTIDE SEQUENCE</scope>
    <source>
        <strain evidence="4">CCGE526</strain>
    </source>
</reference>
<dbReference type="PANTHER" id="PTHR43800:SF1">
    <property type="entry name" value="PEPTIDYL-LYSINE N-ACETYLTRANSFERASE YJAB"/>
    <property type="match status" value="1"/>
</dbReference>
<sequence length="172" mass="19351">MERDAYTIRLARSADLDFLAEIETDAFVTLRQVLGVEDEGRTVPRDKLQHSLDAKLLLVAVDDLDQPFAFLAAAELDGAIYVVEIDVMQRWQRKGVGRRLMQAIIETAQTRGASGITLTTDRHVPFNAPFYASLGFQALDERQMPAGLFETLKFEIDHGADPERRVAMAPWF</sequence>
<dbReference type="InterPro" id="IPR000182">
    <property type="entry name" value="GNAT_dom"/>
</dbReference>
<dbReference type="InterPro" id="IPR016181">
    <property type="entry name" value="Acyl_CoA_acyltransferase"/>
</dbReference>
<dbReference type="Pfam" id="PF00583">
    <property type="entry name" value="Acetyltransf_1"/>
    <property type="match status" value="1"/>
</dbReference>
<dbReference type="SUPFAM" id="SSF55729">
    <property type="entry name" value="Acyl-CoA N-acyltransferases (Nat)"/>
    <property type="match status" value="1"/>
</dbReference>
<accession>A0ABT7K150</accession>
<feature type="domain" description="N-acetyltransferase" evidence="3">
    <location>
        <begin position="6"/>
        <end position="155"/>
    </location>
</feature>
<evidence type="ECO:0000259" key="3">
    <source>
        <dbReference type="PROSITE" id="PS51186"/>
    </source>
</evidence>
<evidence type="ECO:0000256" key="1">
    <source>
        <dbReference type="ARBA" id="ARBA00022679"/>
    </source>
</evidence>
<proteinExistence type="predicted"/>
<dbReference type="Gene3D" id="3.40.630.30">
    <property type="match status" value="1"/>
</dbReference>
<keyword evidence="2" id="KW-0012">Acyltransferase</keyword>
<keyword evidence="1" id="KW-0808">Transferase</keyword>
<gene>
    <name evidence="4" type="ORF">PY649_25840</name>
</gene>
<keyword evidence="5" id="KW-1185">Reference proteome</keyword>